<evidence type="ECO:0000313" key="2">
    <source>
        <dbReference type="Proteomes" id="UP000223158"/>
    </source>
</evidence>
<name>A0A1I9KKF9_9CAUD</name>
<gene>
    <name evidence="1" type="ORF">SAC12_116</name>
</gene>
<dbReference type="Proteomes" id="UP000223158">
    <property type="component" value="Segment"/>
</dbReference>
<organism evidence="1 2">
    <name type="scientific">Lactobacillus phage SA-C12</name>
    <dbReference type="NCBI Taxonomy" id="1755697"/>
    <lineage>
        <taxon>Viruses</taxon>
        <taxon>Duplodnaviria</taxon>
        <taxon>Heunggongvirae</taxon>
        <taxon>Uroviricota</taxon>
        <taxon>Caudoviricetes</taxon>
        <taxon>Tybeckvirinae</taxon>
        <taxon>Lenusvirus</taxon>
        <taxon>Lenusvirus SAC12</taxon>
    </lineage>
</organism>
<dbReference type="EMBL" id="KU052488">
    <property type="protein sequence ID" value="ALY06937.1"/>
    <property type="molecule type" value="Genomic_DNA"/>
</dbReference>
<sequence>MSEVILLDATIDKKSKFRSIRDLLFGDKESPEVFVLSIVSNNNVTNTVFKDYKLAYHEFTHMLNDYNASIYFDSETSKEAFNSDGIKIQLQKRALIGG</sequence>
<evidence type="ECO:0000313" key="1">
    <source>
        <dbReference type="EMBL" id="ALY06937.1"/>
    </source>
</evidence>
<protein>
    <submittedName>
        <fullName evidence="1">Uncharacterized protein</fullName>
    </submittedName>
</protein>
<proteinExistence type="predicted"/>
<keyword evidence="2" id="KW-1185">Reference proteome</keyword>
<accession>A0A1I9KKF9</accession>
<reference evidence="1 2" key="1">
    <citation type="submission" date="2015-11" db="EMBL/GenBank/DDBJ databases">
        <title>Lactobacillus brevis bacteriophage SA-C12: a mosaic Myoviridae member.</title>
        <authorList>
            <person name="Mahony J."/>
        </authorList>
    </citation>
    <scope>NUCLEOTIDE SEQUENCE [LARGE SCALE GENOMIC DNA]</scope>
</reference>